<dbReference type="Proteomes" id="UP001165652">
    <property type="component" value="Unassembled WGS sequence"/>
</dbReference>
<gene>
    <name evidence="1" type="ORF">PQJ73_00540</name>
</gene>
<sequence>MHDFGFSLLTLVAANPLPTAAVVGSSLLTVLAFVFPSFGVD</sequence>
<comment type="caution">
    <text evidence="1">The sequence shown here is derived from an EMBL/GenBank/DDBJ whole genome shotgun (WGS) entry which is preliminary data.</text>
</comment>
<dbReference type="RefSeq" id="WP_272775008.1">
    <property type="nucleotide sequence ID" value="NZ_JAQQLI010000001.1"/>
</dbReference>
<reference evidence="1" key="1">
    <citation type="journal article" date="2023" name="Microbiol Resour">
        <title>Genome Sequences of Rhodoplanes serenus and Two Thermotolerant Strains, Rhodoplanes tepidamans and 'Rhodoplanes cryptolactis,' Further Refine the Genus.</title>
        <authorList>
            <person name="Rayyan A.A."/>
            <person name="Kyndt J.A."/>
        </authorList>
    </citation>
    <scope>NUCLEOTIDE SEQUENCE</scope>
    <source>
        <strain evidence="1">DSM 9987</strain>
    </source>
</reference>
<reference evidence="1" key="2">
    <citation type="submission" date="2023-02" db="EMBL/GenBank/DDBJ databases">
        <authorList>
            <person name="Rayyan A."/>
            <person name="Meyer T."/>
            <person name="Kyndt J.A."/>
        </authorList>
    </citation>
    <scope>NUCLEOTIDE SEQUENCE</scope>
    <source>
        <strain evidence="1">DSM 9987</strain>
    </source>
</reference>
<dbReference type="EMBL" id="JAQQLI010000001">
    <property type="protein sequence ID" value="MDC7784158.1"/>
    <property type="molecule type" value="Genomic_DNA"/>
</dbReference>
<name>A0ABT5J3L5_RHOTP</name>
<keyword evidence="2" id="KW-1185">Reference proteome</keyword>
<proteinExistence type="predicted"/>
<evidence type="ECO:0000313" key="1">
    <source>
        <dbReference type="EMBL" id="MDC7784158.1"/>
    </source>
</evidence>
<protein>
    <submittedName>
        <fullName evidence="1">Uncharacterized protein</fullName>
    </submittedName>
</protein>
<accession>A0ABT5J3L5</accession>
<organism evidence="1 2">
    <name type="scientific">Rhodoplanes tepidamans</name>
    <name type="common">Rhodoplanes cryptolactis</name>
    <dbReference type="NCBI Taxonomy" id="200616"/>
    <lineage>
        <taxon>Bacteria</taxon>
        <taxon>Pseudomonadati</taxon>
        <taxon>Pseudomonadota</taxon>
        <taxon>Alphaproteobacteria</taxon>
        <taxon>Hyphomicrobiales</taxon>
        <taxon>Nitrobacteraceae</taxon>
        <taxon>Rhodoplanes</taxon>
    </lineage>
</organism>
<evidence type="ECO:0000313" key="2">
    <source>
        <dbReference type="Proteomes" id="UP001165652"/>
    </source>
</evidence>